<accession>A0A917TVE1</accession>
<protein>
    <submittedName>
        <fullName evidence="1">Uncharacterized protein</fullName>
    </submittedName>
</protein>
<evidence type="ECO:0000313" key="2">
    <source>
        <dbReference type="Proteomes" id="UP000618460"/>
    </source>
</evidence>
<organism evidence="1 2">
    <name type="scientific">Paraliobacillus quinghaiensis</name>
    <dbReference type="NCBI Taxonomy" id="470815"/>
    <lineage>
        <taxon>Bacteria</taxon>
        <taxon>Bacillati</taxon>
        <taxon>Bacillota</taxon>
        <taxon>Bacilli</taxon>
        <taxon>Bacillales</taxon>
        <taxon>Bacillaceae</taxon>
        <taxon>Paraliobacillus</taxon>
    </lineage>
</organism>
<dbReference type="Proteomes" id="UP000618460">
    <property type="component" value="Unassembled WGS sequence"/>
</dbReference>
<evidence type="ECO:0000313" key="1">
    <source>
        <dbReference type="EMBL" id="GGM39873.1"/>
    </source>
</evidence>
<name>A0A917TVE1_9BACI</name>
<comment type="caution">
    <text evidence="1">The sequence shown here is derived from an EMBL/GenBank/DDBJ whole genome shotgun (WGS) entry which is preliminary data.</text>
</comment>
<proteinExistence type="predicted"/>
<gene>
    <name evidence="1" type="ORF">GCM10011351_27530</name>
</gene>
<reference evidence="1" key="2">
    <citation type="submission" date="2020-09" db="EMBL/GenBank/DDBJ databases">
        <authorList>
            <person name="Sun Q."/>
            <person name="Zhou Y."/>
        </authorList>
    </citation>
    <scope>NUCLEOTIDE SEQUENCE</scope>
    <source>
        <strain evidence="1">CGMCC 1.6333</strain>
    </source>
</reference>
<reference evidence="1" key="1">
    <citation type="journal article" date="2014" name="Int. J. Syst. Evol. Microbiol.">
        <title>Complete genome sequence of Corynebacterium casei LMG S-19264T (=DSM 44701T), isolated from a smear-ripened cheese.</title>
        <authorList>
            <consortium name="US DOE Joint Genome Institute (JGI-PGF)"/>
            <person name="Walter F."/>
            <person name="Albersmeier A."/>
            <person name="Kalinowski J."/>
            <person name="Ruckert C."/>
        </authorList>
    </citation>
    <scope>NUCLEOTIDE SEQUENCE</scope>
    <source>
        <strain evidence="1">CGMCC 1.6333</strain>
    </source>
</reference>
<dbReference type="EMBL" id="BMLG01000021">
    <property type="protein sequence ID" value="GGM39873.1"/>
    <property type="molecule type" value="Genomic_DNA"/>
</dbReference>
<dbReference type="AlphaFoldDB" id="A0A917TVE1"/>
<sequence>MLLTIIDRKLGYQNRSLKKIDTYATKASKFNHITREYSKKQLSERWNVFGDVRIQRDLYSAFLICNTTKTLNAVDVDLCNTKWDEFVKLHNIEVNYLKNAQSKTLRWFVA</sequence>
<keyword evidence="2" id="KW-1185">Reference proteome</keyword>